<organism evidence="3 4">
    <name type="scientific">Eragrostis curvula</name>
    <name type="common">weeping love grass</name>
    <dbReference type="NCBI Taxonomy" id="38414"/>
    <lineage>
        <taxon>Eukaryota</taxon>
        <taxon>Viridiplantae</taxon>
        <taxon>Streptophyta</taxon>
        <taxon>Embryophyta</taxon>
        <taxon>Tracheophyta</taxon>
        <taxon>Spermatophyta</taxon>
        <taxon>Magnoliopsida</taxon>
        <taxon>Liliopsida</taxon>
        <taxon>Poales</taxon>
        <taxon>Poaceae</taxon>
        <taxon>PACMAD clade</taxon>
        <taxon>Chloridoideae</taxon>
        <taxon>Eragrostideae</taxon>
        <taxon>Eragrostidinae</taxon>
        <taxon>Eragrostis</taxon>
    </lineage>
</organism>
<dbReference type="SMART" id="SM00256">
    <property type="entry name" value="FBOX"/>
    <property type="match status" value="1"/>
</dbReference>
<dbReference type="AlphaFoldDB" id="A0A5J9VN67"/>
<feature type="compositionally biased region" description="Acidic residues" evidence="1">
    <location>
        <begin position="435"/>
        <end position="458"/>
    </location>
</feature>
<dbReference type="InterPro" id="IPR036047">
    <property type="entry name" value="F-box-like_dom_sf"/>
</dbReference>
<dbReference type="Proteomes" id="UP000324897">
    <property type="component" value="Chromosome 4"/>
</dbReference>
<accession>A0A5J9VN67</accession>
<dbReference type="PANTHER" id="PTHR34591:SF21">
    <property type="entry name" value="F-BOX DOMAIN CONTAINING PROTEIN, EXPRESSED"/>
    <property type="match status" value="1"/>
</dbReference>
<sequence length="556" mass="63092">MHMEEISGVVALPDDALADALRRLPLQSLAVARCVCKAWRDIVDARALLIPHLLPRSVHGIFINYLDHWQPHLFLARPSTPSTIDGMLSFLPSEVDRCMSVLDHCNGLLLCNITGRSLRVCNPATRQWTRLPWRKEASHFDDSYAHLYPRRSAGAYLAFDPAVSPHYQVFLIPVVPEKPTPPDPFGYEEVERRALRWREELANPFCLDWFFESPEDTLLAPEEETAGDQEDLSADEEDKNDPTRLMEWPPSPWTLSVFSSKTGQWEERDFVRQGDPAGLVKHVRMCNSELSWWDGPRRRYSVYWEGALYVHCQGAFVARIPLSTIDKYQIITVPANVKGGNPYLGRSKEGVCFGIVHNGELRVWILNESHGQMEWALKCRHDLFKQAQYIRSFLRHGEQMDGPWRVEEGRNIGSDKTVESDTGDDCPPVEAAGSGDEESENSQSDSDDDDVWDSDTSDFLSDEDLDVLEEEEDECRGYTFDILGFHPYEEVVFLANSFGAAAYHLNSSKIEYLGNLQPKSYRSPPRGRHESFVYTPCIIGVHHGDCPFGGLSKESA</sequence>
<dbReference type="InterPro" id="IPR001810">
    <property type="entry name" value="F-box_dom"/>
</dbReference>
<keyword evidence="4" id="KW-1185">Reference proteome</keyword>
<name>A0A5J9VN67_9POAL</name>
<dbReference type="SUPFAM" id="SSF81383">
    <property type="entry name" value="F-box domain"/>
    <property type="match status" value="1"/>
</dbReference>
<feature type="region of interest" description="Disordered" evidence="1">
    <location>
        <begin position="222"/>
        <end position="246"/>
    </location>
</feature>
<evidence type="ECO:0000259" key="2">
    <source>
        <dbReference type="PROSITE" id="PS50181"/>
    </source>
</evidence>
<evidence type="ECO:0000313" key="3">
    <source>
        <dbReference type="EMBL" id="TVU37238.1"/>
    </source>
</evidence>
<dbReference type="PANTHER" id="PTHR34591">
    <property type="entry name" value="OS03G0653100 PROTEIN-RELATED"/>
    <property type="match status" value="1"/>
</dbReference>
<protein>
    <recommendedName>
        <fullName evidence="2">F-box domain-containing protein</fullName>
    </recommendedName>
</protein>
<dbReference type="Gene3D" id="1.20.1280.50">
    <property type="match status" value="1"/>
</dbReference>
<reference evidence="3 4" key="1">
    <citation type="journal article" date="2019" name="Sci. Rep.">
        <title>A high-quality genome of Eragrostis curvula grass provides insights into Poaceae evolution and supports new strategies to enhance forage quality.</title>
        <authorList>
            <person name="Carballo J."/>
            <person name="Santos B.A.C.M."/>
            <person name="Zappacosta D."/>
            <person name="Garbus I."/>
            <person name="Selva J.P."/>
            <person name="Gallo C.A."/>
            <person name="Diaz A."/>
            <person name="Albertini E."/>
            <person name="Caccamo M."/>
            <person name="Echenique V."/>
        </authorList>
    </citation>
    <scope>NUCLEOTIDE SEQUENCE [LARGE SCALE GENOMIC DNA]</scope>
    <source>
        <strain evidence="4">cv. Victoria</strain>
        <tissue evidence="3">Leaf</tissue>
    </source>
</reference>
<proteinExistence type="predicted"/>
<dbReference type="Pfam" id="PF00646">
    <property type="entry name" value="F-box"/>
    <property type="match status" value="1"/>
</dbReference>
<evidence type="ECO:0000256" key="1">
    <source>
        <dbReference type="SAM" id="MobiDB-lite"/>
    </source>
</evidence>
<feature type="domain" description="F-box" evidence="2">
    <location>
        <begin position="6"/>
        <end position="53"/>
    </location>
</feature>
<dbReference type="EMBL" id="RWGY01000007">
    <property type="protein sequence ID" value="TVU37238.1"/>
    <property type="molecule type" value="Genomic_DNA"/>
</dbReference>
<feature type="compositionally biased region" description="Acidic residues" evidence="1">
    <location>
        <begin position="222"/>
        <end position="239"/>
    </location>
</feature>
<gene>
    <name evidence="3" type="ORF">EJB05_10541</name>
</gene>
<feature type="region of interest" description="Disordered" evidence="1">
    <location>
        <begin position="404"/>
        <end position="458"/>
    </location>
</feature>
<dbReference type="PROSITE" id="PS50181">
    <property type="entry name" value="FBOX"/>
    <property type="match status" value="1"/>
</dbReference>
<dbReference type="Gramene" id="TVU37238">
    <property type="protein sequence ID" value="TVU37238"/>
    <property type="gene ID" value="EJB05_10541"/>
</dbReference>
<comment type="caution">
    <text evidence="3">The sequence shown here is derived from an EMBL/GenBank/DDBJ whole genome shotgun (WGS) entry which is preliminary data.</text>
</comment>
<evidence type="ECO:0000313" key="4">
    <source>
        <dbReference type="Proteomes" id="UP000324897"/>
    </source>
</evidence>